<comment type="similarity">
    <text evidence="1">Belongs to the DNA mismatch repair MutS family.</text>
</comment>
<keyword evidence="2" id="KW-0547">Nucleotide-binding</keyword>
<accession>A0ABD3H5U3</accession>
<dbReference type="Gene3D" id="3.40.50.300">
    <property type="entry name" value="P-loop containing nucleotide triphosphate hydrolases"/>
    <property type="match status" value="1"/>
</dbReference>
<keyword evidence="4" id="KW-0238">DNA-binding</keyword>
<gene>
    <name evidence="6" type="ORF">R1sor_003904</name>
</gene>
<keyword evidence="3" id="KW-0067">ATP-binding</keyword>
<dbReference type="InterPro" id="IPR000432">
    <property type="entry name" value="DNA_mismatch_repair_MutS_C"/>
</dbReference>
<protein>
    <recommendedName>
        <fullName evidence="5">DNA mismatch repair proteins mutS family domain-containing protein</fullName>
    </recommendedName>
</protein>
<evidence type="ECO:0000313" key="7">
    <source>
        <dbReference type="Proteomes" id="UP001633002"/>
    </source>
</evidence>
<dbReference type="GO" id="GO:0003677">
    <property type="term" value="F:DNA binding"/>
    <property type="evidence" value="ECO:0007669"/>
    <property type="project" value="UniProtKB-KW"/>
</dbReference>
<comment type="caution">
    <text evidence="6">The sequence shown here is derived from an EMBL/GenBank/DDBJ whole genome shotgun (WGS) entry which is preliminary data.</text>
</comment>
<evidence type="ECO:0000256" key="4">
    <source>
        <dbReference type="ARBA" id="ARBA00023125"/>
    </source>
</evidence>
<evidence type="ECO:0000256" key="3">
    <source>
        <dbReference type="ARBA" id="ARBA00022840"/>
    </source>
</evidence>
<evidence type="ECO:0000256" key="2">
    <source>
        <dbReference type="ARBA" id="ARBA00022741"/>
    </source>
</evidence>
<evidence type="ECO:0000313" key="6">
    <source>
        <dbReference type="EMBL" id="KAL3685882.1"/>
    </source>
</evidence>
<dbReference type="PANTHER" id="PTHR11361:SF148">
    <property type="entry name" value="DNA MISMATCH REPAIR PROTEIN MSH6"/>
    <property type="match status" value="1"/>
</dbReference>
<dbReference type="EMBL" id="JBJQOH010000006">
    <property type="protein sequence ID" value="KAL3685882.1"/>
    <property type="molecule type" value="Genomic_DNA"/>
</dbReference>
<dbReference type="PROSITE" id="PS00486">
    <property type="entry name" value="DNA_MISMATCH_REPAIR_2"/>
    <property type="match status" value="1"/>
</dbReference>
<dbReference type="Pfam" id="PF00488">
    <property type="entry name" value="MutS_V"/>
    <property type="match status" value="1"/>
</dbReference>
<evidence type="ECO:0000259" key="5">
    <source>
        <dbReference type="PROSITE" id="PS00486"/>
    </source>
</evidence>
<name>A0ABD3H5U3_9MARC</name>
<sequence>MPAQIDVLISFASTIIAANGPTCRPQFVPSRGLGEGGSVLQIKSLWHPYASGGLQGSFVPNDIELGPVSESRNVPHAMLLTGPNMGGKSTLLRATCLAVILAQLGCYVPGEASILPPVDTIFTRLGASDRIMAGENLVANSSIQVPSWVECNEASSVLNHATSDSLVIFDELGRGTSTYDGYAIAYTVSNKHTSYFEEIRAFSVLLPRVLDCKWLYVRASLPPLLNLRIAQRRRCKTLFPHAFCMDDKSAELGANIKQLLHTVLRAGNHRAGLESSSRKNQTHEQILGAWQTLQNEQDAVKG</sequence>
<proteinExistence type="inferred from homology"/>
<dbReference type="AlphaFoldDB" id="A0ABD3H5U3"/>
<dbReference type="InterPro" id="IPR027417">
    <property type="entry name" value="P-loop_NTPase"/>
</dbReference>
<dbReference type="Proteomes" id="UP001633002">
    <property type="component" value="Unassembled WGS sequence"/>
</dbReference>
<dbReference type="PANTHER" id="PTHR11361">
    <property type="entry name" value="DNA MISMATCH REPAIR PROTEIN MUTS FAMILY MEMBER"/>
    <property type="match status" value="1"/>
</dbReference>
<reference evidence="6 7" key="1">
    <citation type="submission" date="2024-09" db="EMBL/GenBank/DDBJ databases">
        <title>Chromosome-scale assembly of Riccia sorocarpa.</title>
        <authorList>
            <person name="Paukszto L."/>
        </authorList>
    </citation>
    <scope>NUCLEOTIDE SEQUENCE [LARGE SCALE GENOMIC DNA]</scope>
    <source>
        <strain evidence="6">LP-2024</strain>
        <tissue evidence="6">Aerial parts of the thallus</tissue>
    </source>
</reference>
<dbReference type="SUPFAM" id="SSF52540">
    <property type="entry name" value="P-loop containing nucleoside triphosphate hydrolases"/>
    <property type="match status" value="1"/>
</dbReference>
<keyword evidence="7" id="KW-1185">Reference proteome</keyword>
<dbReference type="InterPro" id="IPR045076">
    <property type="entry name" value="MutS"/>
</dbReference>
<organism evidence="6 7">
    <name type="scientific">Riccia sorocarpa</name>
    <dbReference type="NCBI Taxonomy" id="122646"/>
    <lineage>
        <taxon>Eukaryota</taxon>
        <taxon>Viridiplantae</taxon>
        <taxon>Streptophyta</taxon>
        <taxon>Embryophyta</taxon>
        <taxon>Marchantiophyta</taxon>
        <taxon>Marchantiopsida</taxon>
        <taxon>Marchantiidae</taxon>
        <taxon>Marchantiales</taxon>
        <taxon>Ricciaceae</taxon>
        <taxon>Riccia</taxon>
    </lineage>
</organism>
<feature type="domain" description="DNA mismatch repair proteins mutS family" evidence="5">
    <location>
        <begin position="165"/>
        <end position="181"/>
    </location>
</feature>
<dbReference type="SMART" id="SM00534">
    <property type="entry name" value="MUTSac"/>
    <property type="match status" value="1"/>
</dbReference>
<dbReference type="GO" id="GO:0005524">
    <property type="term" value="F:ATP binding"/>
    <property type="evidence" value="ECO:0007669"/>
    <property type="project" value="UniProtKB-KW"/>
</dbReference>
<evidence type="ECO:0000256" key="1">
    <source>
        <dbReference type="ARBA" id="ARBA00006271"/>
    </source>
</evidence>